<name>A0A2D0L401_9GAMM</name>
<dbReference type="EMBL" id="NJCX01000025">
    <property type="protein sequence ID" value="PHM70400.1"/>
    <property type="molecule type" value="Genomic_DNA"/>
</dbReference>
<dbReference type="PANTHER" id="PTHR34413:SF2">
    <property type="entry name" value="PROPHAGE TAIL FIBER ASSEMBLY PROTEIN HOMOLOG TFAE-RELATED"/>
    <property type="match status" value="1"/>
</dbReference>
<organism evidence="1 2">
    <name type="scientific">Xenorhabdus kozodoii</name>
    <dbReference type="NCBI Taxonomy" id="351676"/>
    <lineage>
        <taxon>Bacteria</taxon>
        <taxon>Pseudomonadati</taxon>
        <taxon>Pseudomonadota</taxon>
        <taxon>Gammaproteobacteria</taxon>
        <taxon>Enterobacterales</taxon>
        <taxon>Morganellaceae</taxon>
        <taxon>Xenorhabdus</taxon>
    </lineage>
</organism>
<dbReference type="PANTHER" id="PTHR34413">
    <property type="entry name" value="PROPHAGE TAIL FIBER ASSEMBLY PROTEIN HOMOLOG TFAE-RELATED-RELATED"/>
    <property type="match status" value="1"/>
</dbReference>
<protein>
    <submittedName>
        <fullName evidence="1">Phage tail fiber assembly</fullName>
    </submittedName>
</protein>
<dbReference type="InterPro" id="IPR003458">
    <property type="entry name" value="Phage_T4_Gp38_tail_assem"/>
</dbReference>
<dbReference type="Proteomes" id="UP000221101">
    <property type="component" value="Unassembled WGS sequence"/>
</dbReference>
<comment type="caution">
    <text evidence="1">The sequence shown here is derived from an EMBL/GenBank/DDBJ whole genome shotgun (WGS) entry which is preliminary data.</text>
</comment>
<dbReference type="InterPro" id="IPR051220">
    <property type="entry name" value="TFA_Chaperone"/>
</dbReference>
<reference evidence="1 2" key="1">
    <citation type="journal article" date="2017" name="Nat. Microbiol.">
        <title>Natural product diversity associated with the nematode symbionts Photorhabdus and Xenorhabdus.</title>
        <authorList>
            <person name="Tobias N.J."/>
            <person name="Wolff H."/>
            <person name="Djahanschiri B."/>
            <person name="Grundmann F."/>
            <person name="Kronenwerth M."/>
            <person name="Shi Y.M."/>
            <person name="Simonyi S."/>
            <person name="Grun P."/>
            <person name="Shapiro-Ilan D."/>
            <person name="Pidot S.J."/>
            <person name="Stinear T.P."/>
            <person name="Ebersberger I."/>
            <person name="Bode H.B."/>
        </authorList>
    </citation>
    <scope>NUCLEOTIDE SEQUENCE [LARGE SCALE GENOMIC DNA]</scope>
    <source>
        <strain evidence="1 2">DSM 17907</strain>
    </source>
</reference>
<keyword evidence="2" id="KW-1185">Reference proteome</keyword>
<dbReference type="AlphaFoldDB" id="A0A2D0L401"/>
<accession>A0A2D0L401</accession>
<dbReference type="Pfam" id="PF02413">
    <property type="entry name" value="Caudo_TAP"/>
    <property type="match status" value="1"/>
</dbReference>
<gene>
    <name evidence="1" type="ORF">Xkoz_03111</name>
</gene>
<sequence>MSFLLSVWGTDMSIYFSPKTTGFYPVKFLAAYQSAGTWPDDAYELTDEELRSYYITHPPAGKMLGSADGKIAWVDIPPPTPAELQQQAESQKQSRMSQAANSIAPLQYAVDLKMATNAELTLLTAWKKYCVLLNRVDCSTAPEIDWPKAPE</sequence>
<evidence type="ECO:0000313" key="1">
    <source>
        <dbReference type="EMBL" id="PHM70400.1"/>
    </source>
</evidence>
<evidence type="ECO:0000313" key="2">
    <source>
        <dbReference type="Proteomes" id="UP000221101"/>
    </source>
</evidence>
<proteinExistence type="predicted"/>